<evidence type="ECO:0000313" key="3">
    <source>
        <dbReference type="Proteomes" id="UP001159427"/>
    </source>
</evidence>
<name>A0ABN8MKV4_9CNID</name>
<feature type="non-terminal residue" evidence="2">
    <location>
        <position position="113"/>
    </location>
</feature>
<dbReference type="EMBL" id="CALNXI010000564">
    <property type="protein sequence ID" value="CAH3029308.1"/>
    <property type="molecule type" value="Genomic_DNA"/>
</dbReference>
<reference evidence="2 3" key="1">
    <citation type="submission" date="2022-05" db="EMBL/GenBank/DDBJ databases">
        <authorList>
            <consortium name="Genoscope - CEA"/>
            <person name="William W."/>
        </authorList>
    </citation>
    <scope>NUCLEOTIDE SEQUENCE [LARGE SCALE GENOMIC DNA]</scope>
</reference>
<accession>A0ABN8MKV4</accession>
<gene>
    <name evidence="2" type="ORF">PEVE_00035925</name>
</gene>
<evidence type="ECO:0000256" key="1">
    <source>
        <dbReference type="SAM" id="MobiDB-lite"/>
    </source>
</evidence>
<feature type="compositionally biased region" description="Polar residues" evidence="1">
    <location>
        <begin position="1"/>
        <end position="22"/>
    </location>
</feature>
<evidence type="ECO:0000313" key="2">
    <source>
        <dbReference type="EMBL" id="CAH3029308.1"/>
    </source>
</evidence>
<feature type="region of interest" description="Disordered" evidence="1">
    <location>
        <begin position="1"/>
        <end position="35"/>
    </location>
</feature>
<sequence>MAQRMASANTASEPSATPQSAPEVSPTAAGSSWDADPVLIPSNFVSRSYNDVANTYWQHWRQICTRFSCHNRLQDWYKFRLSTTNPPSLHEQLSRVFADHPPSLKSTCRLVLF</sequence>
<proteinExistence type="predicted"/>
<dbReference type="Proteomes" id="UP001159427">
    <property type="component" value="Unassembled WGS sequence"/>
</dbReference>
<comment type="caution">
    <text evidence="2">The sequence shown here is derived from an EMBL/GenBank/DDBJ whole genome shotgun (WGS) entry which is preliminary data.</text>
</comment>
<protein>
    <submittedName>
        <fullName evidence="2">Uncharacterized protein</fullName>
    </submittedName>
</protein>
<keyword evidence="3" id="KW-1185">Reference proteome</keyword>
<organism evidence="2 3">
    <name type="scientific">Porites evermanni</name>
    <dbReference type="NCBI Taxonomy" id="104178"/>
    <lineage>
        <taxon>Eukaryota</taxon>
        <taxon>Metazoa</taxon>
        <taxon>Cnidaria</taxon>
        <taxon>Anthozoa</taxon>
        <taxon>Hexacorallia</taxon>
        <taxon>Scleractinia</taxon>
        <taxon>Fungiina</taxon>
        <taxon>Poritidae</taxon>
        <taxon>Porites</taxon>
    </lineage>
</organism>